<dbReference type="GO" id="GO:0043039">
    <property type="term" value="P:tRNA aminoacylation"/>
    <property type="evidence" value="ECO:0007669"/>
    <property type="project" value="InterPro"/>
</dbReference>
<dbReference type="InterPro" id="IPR009000">
    <property type="entry name" value="Transl_B-barrel_sf"/>
</dbReference>
<reference evidence="4 5" key="1">
    <citation type="submission" date="2021-11" db="EMBL/GenBank/DDBJ databases">
        <title>Black yeast isolated from Biological Soil Crust.</title>
        <authorList>
            <person name="Kurbessoian T."/>
        </authorList>
    </citation>
    <scope>NUCLEOTIDE SEQUENCE [LARGE SCALE GENOMIC DNA]</scope>
    <source>
        <strain evidence="4 5">CCFEE 5522</strain>
    </source>
</reference>
<dbReference type="Gene3D" id="3.30.980.10">
    <property type="entry name" value="Threonyl-trna Synthetase, Chain A, domain 2"/>
    <property type="match status" value="1"/>
</dbReference>
<evidence type="ECO:0000256" key="2">
    <source>
        <dbReference type="ARBA" id="ARBA00008429"/>
    </source>
</evidence>
<dbReference type="PANTHER" id="PTHR43462:SF2">
    <property type="entry name" value="THREONYL AND ALANYL TRNA SYNTHETASE SECOND ADDITIONAL DOMAIN-CONTAINING PROTEIN"/>
    <property type="match status" value="1"/>
</dbReference>
<dbReference type="EMBL" id="JAVFHQ010000017">
    <property type="protein sequence ID" value="KAK4545853.1"/>
    <property type="molecule type" value="Genomic_DNA"/>
</dbReference>
<dbReference type="AlphaFoldDB" id="A0AAV9JLK6"/>
<dbReference type="PANTHER" id="PTHR43462">
    <property type="entry name" value="ALANYL-TRNA EDITING PROTEIN"/>
    <property type="match status" value="1"/>
</dbReference>
<dbReference type="InterPro" id="IPR012947">
    <property type="entry name" value="tRNA_SAD"/>
</dbReference>
<organism evidence="4 5">
    <name type="scientific">Oleoguttula mirabilis</name>
    <dbReference type="NCBI Taxonomy" id="1507867"/>
    <lineage>
        <taxon>Eukaryota</taxon>
        <taxon>Fungi</taxon>
        <taxon>Dikarya</taxon>
        <taxon>Ascomycota</taxon>
        <taxon>Pezizomycotina</taxon>
        <taxon>Dothideomycetes</taxon>
        <taxon>Dothideomycetidae</taxon>
        <taxon>Mycosphaerellales</taxon>
        <taxon>Teratosphaeriaceae</taxon>
        <taxon>Oleoguttula</taxon>
    </lineage>
</organism>
<dbReference type="Pfam" id="PF07973">
    <property type="entry name" value="tRNA_SAD"/>
    <property type="match status" value="1"/>
</dbReference>
<keyword evidence="5" id="KW-1185">Reference proteome</keyword>
<dbReference type="SMART" id="SM00863">
    <property type="entry name" value="tRNA_SAD"/>
    <property type="match status" value="1"/>
</dbReference>
<dbReference type="InterPro" id="IPR018163">
    <property type="entry name" value="Thr/Ala-tRNA-synth_IIc_edit"/>
</dbReference>
<dbReference type="InterPro" id="IPR051335">
    <property type="entry name" value="Alanyl-tRNA_Editing_Enzymes"/>
</dbReference>
<evidence type="ECO:0000313" key="4">
    <source>
        <dbReference type="EMBL" id="KAK4545853.1"/>
    </source>
</evidence>
<comment type="caution">
    <text evidence="4">The sequence shown here is derived from an EMBL/GenBank/DDBJ whole genome shotgun (WGS) entry which is preliminary data.</text>
</comment>
<evidence type="ECO:0000259" key="3">
    <source>
        <dbReference type="SMART" id="SM00863"/>
    </source>
</evidence>
<accession>A0AAV9JLK6</accession>
<dbReference type="GO" id="GO:0005524">
    <property type="term" value="F:ATP binding"/>
    <property type="evidence" value="ECO:0007669"/>
    <property type="project" value="InterPro"/>
</dbReference>
<dbReference type="Gene3D" id="2.40.30.130">
    <property type="match status" value="1"/>
</dbReference>
<dbReference type="GO" id="GO:0004812">
    <property type="term" value="F:aminoacyl-tRNA ligase activity"/>
    <property type="evidence" value="ECO:0007669"/>
    <property type="project" value="InterPro"/>
</dbReference>
<feature type="domain" description="Threonyl/alanyl tRNA synthetase SAD" evidence="3">
    <location>
        <begin position="228"/>
        <end position="270"/>
    </location>
</feature>
<gene>
    <name evidence="4" type="ORF">LTR36_002417</name>
</gene>
<comment type="cofactor">
    <cofactor evidence="1">
        <name>Zn(2+)</name>
        <dbReference type="ChEBI" id="CHEBI:29105"/>
    </cofactor>
</comment>
<comment type="similarity">
    <text evidence="2">Belongs to the class-II aminoacyl-tRNA synthetase family. Alax-L subfamily.</text>
</comment>
<evidence type="ECO:0000256" key="1">
    <source>
        <dbReference type="ARBA" id="ARBA00001947"/>
    </source>
</evidence>
<protein>
    <recommendedName>
        <fullName evidence="3">Threonyl/alanyl tRNA synthetase SAD domain-containing protein</fullName>
    </recommendedName>
</protein>
<dbReference type="Proteomes" id="UP001324427">
    <property type="component" value="Unassembled WGS sequence"/>
</dbReference>
<dbReference type="SUPFAM" id="SSF50447">
    <property type="entry name" value="Translation proteins"/>
    <property type="match status" value="1"/>
</dbReference>
<dbReference type="SUPFAM" id="SSF55186">
    <property type="entry name" value="ThrRS/AlaRS common domain"/>
    <property type="match status" value="1"/>
</dbReference>
<evidence type="ECO:0000313" key="5">
    <source>
        <dbReference type="Proteomes" id="UP001324427"/>
    </source>
</evidence>
<sequence length="277" mass="30257">MAPTKPLYQSEESLRQLLTRINTVWPWSGLDEGERGLYKAGGDGTYVLETHETIFYAQGGGQPFDTGYMSVAGEGQKEARFDVQAVRNGAEGRVLHYGRFADGSDNTAFAEGIMVEQHIDGARRDLNSRIHTAGHIVGLAVCRLATQTPELQATDGVKAQHYPDISFVEFNGLIDGKWKEAIQRQCTEFVEQALPVRLSWLKPEELGEHEEVILVEGMPIITGPDGKVRIVDIVGAGAYACGGTHVPDTSFVGELVVKGIKRQKGISKVSYAIKDKA</sequence>
<name>A0AAV9JLK6_9PEZI</name>
<proteinExistence type="inferred from homology"/>